<evidence type="ECO:0000256" key="3">
    <source>
        <dbReference type="ARBA" id="ARBA00023012"/>
    </source>
</evidence>
<evidence type="ECO:0000259" key="10">
    <source>
        <dbReference type="PROSITE" id="PS50110"/>
    </source>
</evidence>
<organism evidence="12 13">
    <name type="scientific">Clostridium cochlearium</name>
    <dbReference type="NCBI Taxonomy" id="1494"/>
    <lineage>
        <taxon>Bacteria</taxon>
        <taxon>Bacillati</taxon>
        <taxon>Bacillota</taxon>
        <taxon>Clostridia</taxon>
        <taxon>Eubacteriales</taxon>
        <taxon>Clostridiaceae</taxon>
        <taxon>Clostridium</taxon>
    </lineage>
</organism>
<dbReference type="GO" id="GO:0032993">
    <property type="term" value="C:protein-DNA complex"/>
    <property type="evidence" value="ECO:0007669"/>
    <property type="project" value="TreeGrafter"/>
</dbReference>
<evidence type="ECO:0000256" key="5">
    <source>
        <dbReference type="ARBA" id="ARBA00023125"/>
    </source>
</evidence>
<dbReference type="FunFam" id="1.10.10.10:FF:000018">
    <property type="entry name" value="DNA-binding response regulator ResD"/>
    <property type="match status" value="1"/>
</dbReference>
<dbReference type="Pfam" id="PF00072">
    <property type="entry name" value="Response_reg"/>
    <property type="match status" value="1"/>
</dbReference>
<keyword evidence="5 9" id="KW-0238">DNA-binding</keyword>
<dbReference type="InterPro" id="IPR001789">
    <property type="entry name" value="Sig_transdc_resp-reg_receiver"/>
</dbReference>
<dbReference type="AlphaFoldDB" id="A0A240B2L9"/>
<feature type="domain" description="Response regulatory" evidence="10">
    <location>
        <begin position="26"/>
        <end position="139"/>
    </location>
</feature>
<feature type="modified residue" description="4-aspartylphosphate" evidence="8">
    <location>
        <position position="75"/>
    </location>
</feature>
<feature type="domain" description="OmpR/PhoB-type" evidence="11">
    <location>
        <begin position="155"/>
        <end position="254"/>
    </location>
</feature>
<evidence type="ECO:0000256" key="2">
    <source>
        <dbReference type="ARBA" id="ARBA00022553"/>
    </source>
</evidence>
<dbReference type="InterPro" id="IPR001867">
    <property type="entry name" value="OmpR/PhoB-type_DNA-bd"/>
</dbReference>
<dbReference type="Gene3D" id="1.10.10.10">
    <property type="entry name" value="Winged helix-like DNA-binding domain superfamily/Winged helix DNA-binding domain"/>
    <property type="match status" value="1"/>
</dbReference>
<dbReference type="InterPro" id="IPR011006">
    <property type="entry name" value="CheY-like_superfamily"/>
</dbReference>
<evidence type="ECO:0000256" key="8">
    <source>
        <dbReference type="PROSITE-ProRule" id="PRU00169"/>
    </source>
</evidence>
<dbReference type="SUPFAM" id="SSF52172">
    <property type="entry name" value="CheY-like"/>
    <property type="match status" value="1"/>
</dbReference>
<dbReference type="GO" id="GO:0005829">
    <property type="term" value="C:cytosol"/>
    <property type="evidence" value="ECO:0007669"/>
    <property type="project" value="TreeGrafter"/>
</dbReference>
<reference evidence="12 13" key="1">
    <citation type="submission" date="2018-06" db="EMBL/GenBank/DDBJ databases">
        <authorList>
            <consortium name="Pathogen Informatics"/>
            <person name="Doyle S."/>
        </authorList>
    </citation>
    <scope>NUCLEOTIDE SEQUENCE [LARGE SCALE GENOMIC DNA]</scope>
    <source>
        <strain evidence="12 13">NCTC13028</strain>
    </source>
</reference>
<dbReference type="InterPro" id="IPR039420">
    <property type="entry name" value="WalR-like"/>
</dbReference>
<keyword evidence="4" id="KW-0805">Transcription regulation</keyword>
<evidence type="ECO:0000313" key="13">
    <source>
        <dbReference type="Proteomes" id="UP000250223"/>
    </source>
</evidence>
<dbReference type="InterPro" id="IPR036388">
    <property type="entry name" value="WH-like_DNA-bd_sf"/>
</dbReference>
<evidence type="ECO:0000256" key="1">
    <source>
        <dbReference type="ARBA" id="ARBA00018672"/>
    </source>
</evidence>
<dbReference type="CDD" id="cd00383">
    <property type="entry name" value="trans_reg_C"/>
    <property type="match status" value="1"/>
</dbReference>
<evidence type="ECO:0000313" key="12">
    <source>
        <dbReference type="EMBL" id="SQB33758.1"/>
    </source>
</evidence>
<dbReference type="PROSITE" id="PS51755">
    <property type="entry name" value="OMPR_PHOB"/>
    <property type="match status" value="1"/>
</dbReference>
<dbReference type="Gene3D" id="6.10.250.690">
    <property type="match status" value="1"/>
</dbReference>
<dbReference type="GO" id="GO:0000156">
    <property type="term" value="F:phosphorelay response regulator activity"/>
    <property type="evidence" value="ECO:0007669"/>
    <property type="project" value="TreeGrafter"/>
</dbReference>
<gene>
    <name evidence="12" type="primary">srrA_1</name>
    <name evidence="12" type="ORF">NCTC13028_00682</name>
</gene>
<comment type="function">
    <text evidence="7">May play the central regulatory role in sporulation. It may be an element of the effector pathway responsible for the activation of sporulation genes in response to nutritional stress. Spo0A may act in concert with spo0H (a sigma factor) to control the expression of some genes that are critical to the sporulation process.</text>
</comment>
<evidence type="ECO:0000259" key="11">
    <source>
        <dbReference type="PROSITE" id="PS51755"/>
    </source>
</evidence>
<dbReference type="Pfam" id="PF00486">
    <property type="entry name" value="Trans_reg_C"/>
    <property type="match status" value="1"/>
</dbReference>
<proteinExistence type="predicted"/>
<evidence type="ECO:0000256" key="4">
    <source>
        <dbReference type="ARBA" id="ARBA00023015"/>
    </source>
</evidence>
<sequence length="256" mass="29457">MNRTINNFGKAITNGVVIFIMNNNINILVVEDDEDINNLLYKILDKQGYRVTSAYSGSEAKMCLERQYFQLVLLDLMLPAISGENLISEIRKFKTMPIIVISAKPGQDIKIKVLKLGADDFICKPFDTNEVLARVESQLRRYTIFSNSCNKNDKDNILVYEDLILNRETVEVTVKNKYVPLTAREFTILELLMSNPNKVFTKSNLFEHVWNEDFFCDDNTVNVHISNIRSKLSKINPNTEYIHTVWGIGYKISDKT</sequence>
<keyword evidence="2 8" id="KW-0597">Phosphoprotein</keyword>
<dbReference type="Proteomes" id="UP000250223">
    <property type="component" value="Unassembled WGS sequence"/>
</dbReference>
<evidence type="ECO:0000256" key="6">
    <source>
        <dbReference type="ARBA" id="ARBA00023163"/>
    </source>
</evidence>
<dbReference type="PANTHER" id="PTHR48111">
    <property type="entry name" value="REGULATOR OF RPOS"/>
    <property type="match status" value="1"/>
</dbReference>
<dbReference type="PANTHER" id="PTHR48111:SF2">
    <property type="entry name" value="RESPONSE REGULATOR SAER"/>
    <property type="match status" value="1"/>
</dbReference>
<name>A0A240B2L9_CLOCO</name>
<dbReference type="Gene3D" id="3.40.50.2300">
    <property type="match status" value="1"/>
</dbReference>
<dbReference type="GO" id="GO:0000976">
    <property type="term" value="F:transcription cis-regulatory region binding"/>
    <property type="evidence" value="ECO:0007669"/>
    <property type="project" value="TreeGrafter"/>
</dbReference>
<protein>
    <recommendedName>
        <fullName evidence="1">Stage 0 sporulation protein A homolog</fullName>
    </recommendedName>
</protein>
<feature type="DNA-binding region" description="OmpR/PhoB-type" evidence="9">
    <location>
        <begin position="155"/>
        <end position="254"/>
    </location>
</feature>
<dbReference type="SMART" id="SM00862">
    <property type="entry name" value="Trans_reg_C"/>
    <property type="match status" value="1"/>
</dbReference>
<dbReference type="GO" id="GO:0006355">
    <property type="term" value="P:regulation of DNA-templated transcription"/>
    <property type="evidence" value="ECO:0007669"/>
    <property type="project" value="InterPro"/>
</dbReference>
<keyword evidence="6" id="KW-0804">Transcription</keyword>
<keyword evidence="3" id="KW-0902">Two-component regulatory system</keyword>
<dbReference type="PROSITE" id="PS50110">
    <property type="entry name" value="RESPONSE_REGULATORY"/>
    <property type="match status" value="1"/>
</dbReference>
<evidence type="ECO:0000256" key="7">
    <source>
        <dbReference type="ARBA" id="ARBA00024867"/>
    </source>
</evidence>
<dbReference type="EMBL" id="UAWC01000001">
    <property type="protein sequence ID" value="SQB33758.1"/>
    <property type="molecule type" value="Genomic_DNA"/>
</dbReference>
<dbReference type="SMART" id="SM00448">
    <property type="entry name" value="REC"/>
    <property type="match status" value="1"/>
</dbReference>
<accession>A0A240B2L9</accession>
<evidence type="ECO:0000256" key="9">
    <source>
        <dbReference type="PROSITE-ProRule" id="PRU01091"/>
    </source>
</evidence>